<gene>
    <name evidence="1" type="ORF">QQZ08_003113</name>
</gene>
<evidence type="ECO:0000313" key="2">
    <source>
        <dbReference type="Proteomes" id="UP001498421"/>
    </source>
</evidence>
<proteinExistence type="predicted"/>
<dbReference type="EMBL" id="JAZAVK010000020">
    <property type="protein sequence ID" value="KAK7430365.1"/>
    <property type="molecule type" value="Genomic_DNA"/>
</dbReference>
<name>A0ABR1I9X6_9HYPO</name>
<dbReference type="Proteomes" id="UP001498421">
    <property type="component" value="Unassembled WGS sequence"/>
</dbReference>
<accession>A0ABR1I9X6</accession>
<protein>
    <submittedName>
        <fullName evidence="1">Uncharacterized protein</fullName>
    </submittedName>
</protein>
<keyword evidence="2" id="KW-1185">Reference proteome</keyword>
<organism evidence="1 2">
    <name type="scientific">Neonectria magnoliae</name>
    <dbReference type="NCBI Taxonomy" id="2732573"/>
    <lineage>
        <taxon>Eukaryota</taxon>
        <taxon>Fungi</taxon>
        <taxon>Dikarya</taxon>
        <taxon>Ascomycota</taxon>
        <taxon>Pezizomycotina</taxon>
        <taxon>Sordariomycetes</taxon>
        <taxon>Hypocreomycetidae</taxon>
        <taxon>Hypocreales</taxon>
        <taxon>Nectriaceae</taxon>
        <taxon>Neonectria</taxon>
    </lineage>
</organism>
<sequence>MRGRPTLRRYILDVIAASKATGDATWMFADSRSSNVIDSAAAQDYEEAARKRGVPFISVILGYDLEEDRR</sequence>
<reference evidence="1 2" key="1">
    <citation type="journal article" date="2025" name="Microbiol. Resour. Announc.">
        <title>Draft genome sequences for Neonectria magnoliae and Neonectria punicea, canker pathogens of Liriodendron tulipifera and Acer saccharum in West Virginia.</title>
        <authorList>
            <person name="Petronek H.M."/>
            <person name="Kasson M.T."/>
            <person name="Metheny A.M."/>
            <person name="Stauder C.M."/>
            <person name="Lovett B."/>
            <person name="Lynch S.C."/>
            <person name="Garnas J.R."/>
            <person name="Kasson L.R."/>
            <person name="Stajich J.E."/>
        </authorList>
    </citation>
    <scope>NUCLEOTIDE SEQUENCE [LARGE SCALE GENOMIC DNA]</scope>
    <source>
        <strain evidence="1 2">NRRL 64651</strain>
    </source>
</reference>
<evidence type="ECO:0000313" key="1">
    <source>
        <dbReference type="EMBL" id="KAK7430365.1"/>
    </source>
</evidence>
<comment type="caution">
    <text evidence="1">The sequence shown here is derived from an EMBL/GenBank/DDBJ whole genome shotgun (WGS) entry which is preliminary data.</text>
</comment>